<name>A0A3B7REY1_9BACT</name>
<evidence type="ECO:0000313" key="2">
    <source>
        <dbReference type="Proteomes" id="UP000262802"/>
    </source>
</evidence>
<protein>
    <submittedName>
        <fullName evidence="1">Uncharacterized protein</fullName>
    </submittedName>
</protein>
<organism evidence="1 2">
    <name type="scientific">Hymenobacter oligotrophus</name>
    <dbReference type="NCBI Taxonomy" id="2319843"/>
    <lineage>
        <taxon>Bacteria</taxon>
        <taxon>Pseudomonadati</taxon>
        <taxon>Bacteroidota</taxon>
        <taxon>Cytophagia</taxon>
        <taxon>Cytophagales</taxon>
        <taxon>Hymenobacteraceae</taxon>
        <taxon>Hymenobacter</taxon>
    </lineage>
</organism>
<sequence>MLPKHISGFASTEMNEQNFLFKYQNFADCGSRFALVAPVWLALHVRQQDEAACRVGLISSL</sequence>
<dbReference type="AlphaFoldDB" id="A0A3B7REY1"/>
<dbReference type="KEGG" id="hyh:D3Y59_12640"/>
<proteinExistence type="predicted"/>
<dbReference type="Proteomes" id="UP000262802">
    <property type="component" value="Chromosome"/>
</dbReference>
<gene>
    <name evidence="1" type="ORF">D3Y59_12640</name>
</gene>
<dbReference type="EMBL" id="CP032317">
    <property type="protein sequence ID" value="AYA37816.1"/>
    <property type="molecule type" value="Genomic_DNA"/>
</dbReference>
<evidence type="ECO:0000313" key="1">
    <source>
        <dbReference type="EMBL" id="AYA37816.1"/>
    </source>
</evidence>
<keyword evidence="2" id="KW-1185">Reference proteome</keyword>
<accession>A0A3B7REY1</accession>
<reference evidence="1 2" key="1">
    <citation type="submission" date="2018-09" db="EMBL/GenBank/DDBJ databases">
        <title>Hymenobacter medium sp. nov., isolated from R2A medium.</title>
        <authorList>
            <person name="Yingchao G."/>
        </authorList>
    </citation>
    <scope>NUCLEOTIDE SEQUENCE [LARGE SCALE GENOMIC DNA]</scope>
    <source>
        <strain evidence="2">sh-6</strain>
    </source>
</reference>